<protein>
    <recommendedName>
        <fullName evidence="3">BACON domain-containing protein</fullName>
    </recommendedName>
</protein>
<evidence type="ECO:0000313" key="1">
    <source>
        <dbReference type="EMBL" id="MCI2283130.1"/>
    </source>
</evidence>
<dbReference type="EMBL" id="JAKKSL010000001">
    <property type="protein sequence ID" value="MCI2283130.1"/>
    <property type="molecule type" value="Genomic_DNA"/>
</dbReference>
<comment type="caution">
    <text evidence="1">The sequence shown here is derived from an EMBL/GenBank/DDBJ whole genome shotgun (WGS) entry which is preliminary data.</text>
</comment>
<reference evidence="1" key="1">
    <citation type="submission" date="2022-01" db="EMBL/GenBank/DDBJ databases">
        <title>Colwellia maritima, isolated from seawater.</title>
        <authorList>
            <person name="Kristyanto S."/>
            <person name="Jung J."/>
            <person name="Jeon C.O."/>
        </authorList>
    </citation>
    <scope>NUCLEOTIDE SEQUENCE</scope>
    <source>
        <strain evidence="1">MSW7</strain>
    </source>
</reference>
<name>A0ABS9WYR4_9GAMM</name>
<accession>A0ABS9WYR4</accession>
<sequence length="456" mass="50126">MQQGNIVLTEIASGDTKLVPVELALDNVYMLAEQPSISLTSTSSNSVLERTVTISNNTAETIDWQASTEADWLTLTPINNTQLKIAADPTVAPMNTSSLAQVTIAASEETGVVSEAINVNFYNSDQVVENKVLENLEINSNEILPSPLFPKFYVAVDNQLKTYHQYTGVLESTLAVSPDNTVLEQLIMHPAGDYLLAKAVETVVNPDDETTSELVHRYRVNLADNVITELLTGDIVSEPIDIVRLSGRYFVITQVLEFADENLQVLFLDGANAFFASKVDVATQKNTLFALDYDAASFKRYLPQVNDFGDDKISVSLTHEYHPALLAEGKRIIDFMVSNDEQNIYAISESSEWISFDGDDFVDNGLLEASASVVTLFLEKNSEGNPNYLRFDGANALGIYLATYDSNQNITSTTYTEGRLPTRVKLSGDAQRVIINVDASTDETLESQVEIVTISQ</sequence>
<gene>
    <name evidence="1" type="ORF">L3081_06615</name>
</gene>
<proteinExistence type="predicted"/>
<keyword evidence="2" id="KW-1185">Reference proteome</keyword>
<organism evidence="1 2">
    <name type="scientific">Colwellia maritima</name>
    <dbReference type="NCBI Taxonomy" id="2912588"/>
    <lineage>
        <taxon>Bacteria</taxon>
        <taxon>Pseudomonadati</taxon>
        <taxon>Pseudomonadota</taxon>
        <taxon>Gammaproteobacteria</taxon>
        <taxon>Alteromonadales</taxon>
        <taxon>Colwelliaceae</taxon>
        <taxon>Colwellia</taxon>
    </lineage>
</organism>
<dbReference type="RefSeq" id="WP_242284334.1">
    <property type="nucleotide sequence ID" value="NZ_JAKKSL010000001.1"/>
</dbReference>
<dbReference type="Proteomes" id="UP001139646">
    <property type="component" value="Unassembled WGS sequence"/>
</dbReference>
<evidence type="ECO:0000313" key="2">
    <source>
        <dbReference type="Proteomes" id="UP001139646"/>
    </source>
</evidence>
<evidence type="ECO:0008006" key="3">
    <source>
        <dbReference type="Google" id="ProtNLM"/>
    </source>
</evidence>